<comment type="similarity">
    <text evidence="2">Belongs to the FliK family.</text>
</comment>
<feature type="compositionally biased region" description="Basic and acidic residues" evidence="4">
    <location>
        <begin position="393"/>
        <end position="406"/>
    </location>
</feature>
<feature type="region of interest" description="Disordered" evidence="4">
    <location>
        <begin position="363"/>
        <end position="417"/>
    </location>
</feature>
<dbReference type="Gene3D" id="3.30.750.140">
    <property type="match status" value="1"/>
</dbReference>
<gene>
    <name evidence="6" type="ORF">sS8_0961</name>
</gene>
<dbReference type="GO" id="GO:0009424">
    <property type="term" value="C:bacterial-type flagellum hook"/>
    <property type="evidence" value="ECO:0007669"/>
    <property type="project" value="InterPro"/>
</dbReference>
<dbReference type="PANTHER" id="PTHR37533">
    <property type="entry name" value="FLAGELLAR HOOK-LENGTH CONTROL PROTEIN"/>
    <property type="match status" value="1"/>
</dbReference>
<dbReference type="GO" id="GO:0044780">
    <property type="term" value="P:bacterial-type flagellum assembly"/>
    <property type="evidence" value="ECO:0007669"/>
    <property type="project" value="InterPro"/>
</dbReference>
<protein>
    <recommendedName>
        <fullName evidence="5">Flagellar hook-length control protein-like C-terminal domain-containing protein</fullName>
    </recommendedName>
</protein>
<dbReference type="InterPro" id="IPR038610">
    <property type="entry name" value="FliK-like_C_sf"/>
</dbReference>
<accession>A0A250KMZ4</accession>
<keyword evidence="3" id="KW-1005">Bacterial flagellum biogenesis</keyword>
<dbReference type="EMBL" id="AP017928">
    <property type="protein sequence ID" value="BBA32926.1"/>
    <property type="molecule type" value="Genomic_DNA"/>
</dbReference>
<evidence type="ECO:0000313" key="7">
    <source>
        <dbReference type="Proteomes" id="UP000266313"/>
    </source>
</evidence>
<feature type="domain" description="Flagellar hook-length control protein-like C-terminal" evidence="5">
    <location>
        <begin position="285"/>
        <end position="361"/>
    </location>
</feature>
<keyword evidence="7" id="KW-1185">Reference proteome</keyword>
<evidence type="ECO:0000256" key="4">
    <source>
        <dbReference type="SAM" id="MobiDB-lite"/>
    </source>
</evidence>
<dbReference type="PRINTS" id="PR01007">
    <property type="entry name" value="FLGHOOKFLIK"/>
</dbReference>
<dbReference type="InterPro" id="IPR052563">
    <property type="entry name" value="FliK"/>
</dbReference>
<comment type="function">
    <text evidence="1">Controls the length of the flagellar hook.</text>
</comment>
<proteinExistence type="inferred from homology"/>
<dbReference type="Proteomes" id="UP000266313">
    <property type="component" value="Chromosome"/>
</dbReference>
<evidence type="ECO:0000256" key="3">
    <source>
        <dbReference type="ARBA" id="ARBA00022795"/>
    </source>
</evidence>
<organism evidence="6 7">
    <name type="scientific">Methylocaldum marinum</name>
    <dbReference type="NCBI Taxonomy" id="1432792"/>
    <lineage>
        <taxon>Bacteria</taxon>
        <taxon>Pseudomonadati</taxon>
        <taxon>Pseudomonadota</taxon>
        <taxon>Gammaproteobacteria</taxon>
        <taxon>Methylococcales</taxon>
        <taxon>Methylococcaceae</taxon>
        <taxon>Methylocaldum</taxon>
    </lineage>
</organism>
<feature type="region of interest" description="Disordered" evidence="4">
    <location>
        <begin position="226"/>
        <end position="255"/>
    </location>
</feature>
<evidence type="ECO:0000313" key="6">
    <source>
        <dbReference type="EMBL" id="BBA32926.1"/>
    </source>
</evidence>
<evidence type="ECO:0000256" key="1">
    <source>
        <dbReference type="ARBA" id="ARBA00003944"/>
    </source>
</evidence>
<feature type="region of interest" description="Disordered" evidence="4">
    <location>
        <begin position="105"/>
        <end position="124"/>
    </location>
</feature>
<evidence type="ECO:0000256" key="2">
    <source>
        <dbReference type="ARBA" id="ARBA00009149"/>
    </source>
</evidence>
<reference evidence="6 7" key="1">
    <citation type="submission" date="2016-12" db="EMBL/GenBank/DDBJ databases">
        <title>Genome sequencing of Methylocaldum marinum.</title>
        <authorList>
            <person name="Takeuchi M."/>
            <person name="Kamagata Y."/>
            <person name="Hiraoka S."/>
            <person name="Oshima K."/>
            <person name="Hattori M."/>
            <person name="Iwasaki W."/>
        </authorList>
    </citation>
    <scope>NUCLEOTIDE SEQUENCE [LARGE SCALE GENOMIC DNA]</scope>
    <source>
        <strain evidence="6 7">S8</strain>
    </source>
</reference>
<dbReference type="Pfam" id="PF02120">
    <property type="entry name" value="Flg_hook"/>
    <property type="match status" value="1"/>
</dbReference>
<dbReference type="CDD" id="cd17470">
    <property type="entry name" value="T3SS_Flik_C"/>
    <property type="match status" value="1"/>
</dbReference>
<feature type="compositionally biased region" description="Polar residues" evidence="4">
    <location>
        <begin position="363"/>
        <end position="384"/>
    </location>
</feature>
<evidence type="ECO:0000259" key="5">
    <source>
        <dbReference type="Pfam" id="PF02120"/>
    </source>
</evidence>
<dbReference type="PANTHER" id="PTHR37533:SF2">
    <property type="entry name" value="FLAGELLAR HOOK-LENGTH CONTROL PROTEIN"/>
    <property type="match status" value="1"/>
</dbReference>
<name>A0A250KMZ4_9GAMM</name>
<dbReference type="AlphaFoldDB" id="A0A250KMZ4"/>
<feature type="region of interest" description="Disordered" evidence="4">
    <location>
        <begin position="145"/>
        <end position="167"/>
    </location>
</feature>
<dbReference type="InterPro" id="IPR001635">
    <property type="entry name" value="Flag_hook_Flik"/>
</dbReference>
<feature type="compositionally biased region" description="Polar residues" evidence="4">
    <location>
        <begin position="110"/>
        <end position="119"/>
    </location>
</feature>
<sequence>MTRDFPITSTAAAPTSIREFAQLVRGAESECEADSVAFLATLASQFSALKDGSSLEANRETSHISSTETHESQANLLHEFLQYTSKLDALSGLQLQNAGEIGGEGFAAESNSLPPTASVEQGLEPEERADDSALAVLASLSAVQAHPGPTDPAGSECGDASGSLGQTTYSSRERGIVDSNLWDQGGALDTQTPAPDTGFSHWLDKESIATDSDTPGVDEILSFQSGRDSAAADGTAETIRPSTETGFPLEAKNSTSQLSTVVSDDEIPTLDKPLSQTAWREELGERILWMTDKNVRSAEIKLNPRHLGPLEIRIQMEQDRASIHFTTHHASVREAIEAAAPKLREMLGSQEISLSDINVTVPSELPNQSGSTFDLDQQPRSGDQTKPFPDSDAASKDGLPADREDPIAADGLLNLYA</sequence>
<dbReference type="InterPro" id="IPR021136">
    <property type="entry name" value="Flagellar_hook_control-like_C"/>
</dbReference>
<dbReference type="KEGG" id="mmai:sS8_0961"/>